<evidence type="ECO:0000313" key="8">
    <source>
        <dbReference type="EMBL" id="VEJ52174.1"/>
    </source>
</evidence>
<dbReference type="EMBL" id="LR134533">
    <property type="protein sequence ID" value="VEJ52174.1"/>
    <property type="molecule type" value="Genomic_DNA"/>
</dbReference>
<keyword evidence="9" id="KW-1185">Reference proteome</keyword>
<dbReference type="GO" id="GO:0106361">
    <property type="term" value="F:protein-arginine rhamnosyltransferase activity"/>
    <property type="evidence" value="ECO:0007669"/>
    <property type="project" value="InterPro"/>
</dbReference>
<comment type="similarity">
    <text evidence="4">Belongs to the glycosyltransferase 104 family.</text>
</comment>
<dbReference type="OrthoDB" id="209085at2"/>
<dbReference type="Pfam" id="PF10093">
    <property type="entry name" value="EarP"/>
    <property type="match status" value="1"/>
</dbReference>
<name>A0A448VR74_9NEIS</name>
<dbReference type="Proteomes" id="UP000272771">
    <property type="component" value="Chromosome"/>
</dbReference>
<proteinExistence type="inferred from homology"/>
<comment type="catalytic activity">
    <reaction evidence="7">
        <text>dTDP-beta-L-rhamnose + L-arginyl-[protein] = N(omega)-(alpha-L-rhamnosyl)-L-arginyl-[protein] + dTDP + H(+)</text>
        <dbReference type="Rhea" id="RHEA:66692"/>
        <dbReference type="Rhea" id="RHEA-COMP:10532"/>
        <dbReference type="Rhea" id="RHEA-COMP:17096"/>
        <dbReference type="ChEBI" id="CHEBI:15378"/>
        <dbReference type="ChEBI" id="CHEBI:29965"/>
        <dbReference type="ChEBI" id="CHEBI:57510"/>
        <dbReference type="ChEBI" id="CHEBI:58369"/>
        <dbReference type="ChEBI" id="CHEBI:167445"/>
    </reaction>
    <physiologicalReaction direction="left-to-right" evidence="7">
        <dbReference type="Rhea" id="RHEA:66693"/>
    </physiologicalReaction>
</comment>
<dbReference type="AlphaFoldDB" id="A0A448VR74"/>
<evidence type="ECO:0000256" key="1">
    <source>
        <dbReference type="ARBA" id="ARBA00022676"/>
    </source>
</evidence>
<dbReference type="STRING" id="28091.SAMEA3174300_00658"/>
<sequence>MSACLPQKNCWIFCNVIDNYGDIGVSWRLANILHSELNLNVCLWVDQPSALQALCPDLPTLPCTYQNIHLRTWQPDHAYDLPEHAPQIVIETFGCNLPDNIIAVIKACKPLWLNWEYLSAEDSNERLHALPSLQANGIQKYFWFMGFSEKSGGLLREKNYRFQPASDHSVQALRRELKLPEKNSPEWLLFGYKSGVWHKWLDMWQQAGQAMTLMLAGTQIIESLKEYRALPDYALRESGDTFQIGCIRLIRIPFVAQNRFDDLLQLSDGLLIRGEDSFVRAQFSGKPFFWHIYPQDEKIHIDKLHAFWNKAYPYYPEETASAHQALSDELNQAVELTEQQRLSAWQTLWKQIHQWQQGAASWQNFLFNQASATEKLAKFIEDNIK</sequence>
<dbReference type="NCBIfam" id="TIGR03837">
    <property type="entry name" value="efp_Arg_rhamno"/>
    <property type="match status" value="1"/>
</dbReference>
<organism evidence="8 9">
    <name type="scientific">Neisseria weaveri</name>
    <dbReference type="NCBI Taxonomy" id="28091"/>
    <lineage>
        <taxon>Bacteria</taxon>
        <taxon>Pseudomonadati</taxon>
        <taxon>Pseudomonadota</taxon>
        <taxon>Betaproteobacteria</taxon>
        <taxon>Neisseriales</taxon>
        <taxon>Neisseriaceae</taxon>
        <taxon>Neisseria</taxon>
    </lineage>
</organism>
<evidence type="ECO:0000313" key="9">
    <source>
        <dbReference type="Proteomes" id="UP000272771"/>
    </source>
</evidence>
<protein>
    <recommendedName>
        <fullName evidence="5">Protein-arginine rhamnosyltransferase</fullName>
    </recommendedName>
    <alternativeName>
        <fullName evidence="6">EF-P arginine rhamnosyltransferase</fullName>
    </alternativeName>
</protein>
<dbReference type="PIRSF" id="PIRSF015557">
    <property type="entry name" value="UCP015557"/>
    <property type="match status" value="1"/>
</dbReference>
<evidence type="ECO:0000256" key="2">
    <source>
        <dbReference type="ARBA" id="ARBA00022679"/>
    </source>
</evidence>
<evidence type="ECO:0000256" key="7">
    <source>
        <dbReference type="ARBA" id="ARBA00048472"/>
    </source>
</evidence>
<evidence type="ECO:0000256" key="3">
    <source>
        <dbReference type="ARBA" id="ARBA00024303"/>
    </source>
</evidence>
<evidence type="ECO:0000256" key="6">
    <source>
        <dbReference type="ARBA" id="ARBA00030025"/>
    </source>
</evidence>
<dbReference type="RefSeq" id="WP_004283333.1">
    <property type="nucleotide sequence ID" value="NZ_CAUJRG010000008.1"/>
</dbReference>
<reference evidence="8 9" key="1">
    <citation type="submission" date="2018-12" db="EMBL/GenBank/DDBJ databases">
        <authorList>
            <consortium name="Pathogen Informatics"/>
        </authorList>
    </citation>
    <scope>NUCLEOTIDE SEQUENCE [LARGE SCALE GENOMIC DNA]</scope>
    <source>
        <strain evidence="8 9">NCTC12742</strain>
    </source>
</reference>
<comment type="function">
    <text evidence="3">Protein-arginine rhamnosyltransferase that catalyzes the transfer of a single rhamnose to elongation factor P (EF-P) on 'Lys-32', a modification required for EF-P-dependent rescue of polyproline stalled ribosomes.</text>
</comment>
<evidence type="ECO:0000256" key="4">
    <source>
        <dbReference type="ARBA" id="ARBA00024346"/>
    </source>
</evidence>
<accession>A0A448VR74</accession>
<keyword evidence="2" id="KW-0808">Transferase</keyword>
<gene>
    <name evidence="8" type="ORF">NCTC12742_02091</name>
</gene>
<evidence type="ECO:0000256" key="5">
    <source>
        <dbReference type="ARBA" id="ARBA00024416"/>
    </source>
</evidence>
<keyword evidence="1" id="KW-0328">Glycosyltransferase</keyword>
<dbReference type="InterPro" id="IPR016633">
    <property type="entry name" value="EarP"/>
</dbReference>